<dbReference type="Proteomes" id="UP001054837">
    <property type="component" value="Unassembled WGS sequence"/>
</dbReference>
<protein>
    <recommendedName>
        <fullName evidence="3">DUF4795 domain-containing protein</fullName>
    </recommendedName>
</protein>
<dbReference type="EMBL" id="BPLQ01008166">
    <property type="protein sequence ID" value="GIY35413.1"/>
    <property type="molecule type" value="Genomic_DNA"/>
</dbReference>
<feature type="region of interest" description="Disordered" evidence="2">
    <location>
        <begin position="114"/>
        <end position="139"/>
    </location>
</feature>
<evidence type="ECO:0000256" key="1">
    <source>
        <dbReference type="SAM" id="Coils"/>
    </source>
</evidence>
<organism evidence="4 5">
    <name type="scientific">Caerostris darwini</name>
    <dbReference type="NCBI Taxonomy" id="1538125"/>
    <lineage>
        <taxon>Eukaryota</taxon>
        <taxon>Metazoa</taxon>
        <taxon>Ecdysozoa</taxon>
        <taxon>Arthropoda</taxon>
        <taxon>Chelicerata</taxon>
        <taxon>Arachnida</taxon>
        <taxon>Araneae</taxon>
        <taxon>Araneomorphae</taxon>
        <taxon>Entelegynae</taxon>
        <taxon>Araneoidea</taxon>
        <taxon>Araneidae</taxon>
        <taxon>Caerostris</taxon>
    </lineage>
</organism>
<feature type="compositionally biased region" description="Basic and acidic residues" evidence="2">
    <location>
        <begin position="266"/>
        <end position="280"/>
    </location>
</feature>
<dbReference type="InterPro" id="IPR032013">
    <property type="entry name" value="DUF4795"/>
</dbReference>
<accession>A0AAV4SLZ3</accession>
<dbReference type="Pfam" id="PF16043">
    <property type="entry name" value="DUF4795"/>
    <property type="match status" value="1"/>
</dbReference>
<evidence type="ECO:0000313" key="4">
    <source>
        <dbReference type="EMBL" id="GIY35413.1"/>
    </source>
</evidence>
<feature type="compositionally biased region" description="Low complexity" evidence="2">
    <location>
        <begin position="198"/>
        <end position="216"/>
    </location>
</feature>
<feature type="compositionally biased region" description="Acidic residues" evidence="2">
    <location>
        <begin position="217"/>
        <end position="255"/>
    </location>
</feature>
<reference evidence="4 5" key="1">
    <citation type="submission" date="2021-06" db="EMBL/GenBank/DDBJ databases">
        <title>Caerostris darwini draft genome.</title>
        <authorList>
            <person name="Kono N."/>
            <person name="Arakawa K."/>
        </authorList>
    </citation>
    <scope>NUCLEOTIDE SEQUENCE [LARGE SCALE GENOMIC DNA]</scope>
</reference>
<feature type="region of interest" description="Disordered" evidence="2">
    <location>
        <begin position="541"/>
        <end position="567"/>
    </location>
</feature>
<evidence type="ECO:0000256" key="2">
    <source>
        <dbReference type="SAM" id="MobiDB-lite"/>
    </source>
</evidence>
<comment type="caution">
    <text evidence="4">The sequence shown here is derived from an EMBL/GenBank/DDBJ whole genome shotgun (WGS) entry which is preliminary data.</text>
</comment>
<proteinExistence type="predicted"/>
<evidence type="ECO:0000259" key="3">
    <source>
        <dbReference type="Pfam" id="PF16043"/>
    </source>
</evidence>
<feature type="coiled-coil region" evidence="1">
    <location>
        <begin position="357"/>
        <end position="384"/>
    </location>
</feature>
<feature type="region of interest" description="Disordered" evidence="2">
    <location>
        <begin position="689"/>
        <end position="716"/>
    </location>
</feature>
<gene>
    <name evidence="4" type="primary">AVEN_33185_1</name>
    <name evidence="4" type="ORF">CDAR_189183</name>
</gene>
<feature type="region of interest" description="Disordered" evidence="2">
    <location>
        <begin position="192"/>
        <end position="285"/>
    </location>
</feature>
<keyword evidence="5" id="KW-1185">Reference proteome</keyword>
<keyword evidence="1" id="KW-0175">Coiled coil</keyword>
<evidence type="ECO:0000313" key="5">
    <source>
        <dbReference type="Proteomes" id="UP001054837"/>
    </source>
</evidence>
<feature type="domain" description="DUF4795" evidence="3">
    <location>
        <begin position="368"/>
        <end position="556"/>
    </location>
</feature>
<sequence length="775" mass="86925">MKFWGAQVLYNITFAIYRLGNFAIKQNDHGGSLSQLAMLQNSYNLLDLLDLALKVPEVGAVNFNILYTVLQTMINELKLQNVRPYCHIESPLLAKSALMKEKLQTPAVKEKAVYKEAVREQQEPPPSPEPETEPVPQGNRQDSFALLVKRLRVNNVKSFVVVVVVVMSLMEEGCSFCSDGAPVDAIFFKAEQKEESTESPTTETASGESQEISTESTSEEAESKPEEEESEAEGEESSSSEEEESSESSEEEGEGEEPKRKKPKKKEPESQEPKSRREAAGWDDVTEEIKVHRKSVAAAPDEKAPEAKTIQQVRDAWNYTTLDTRVAATEEGMMRLTDIIDMIADKIRKAEARRKPGEFSIADMELLEERVEELEEARAVFDQDHLILKDTFEKQKEMEAEFTEIKLLGGQIEEMKTEISTKADAEEMEEQLALKGDLSLVMTKVDYLEFETAIDELGEAIGLLGIKFMRKNDEWEERSAEMWKGIDGKMSRDVFDEAIVHVNSRLTALMYGLKKMRKVIENLLYPDASGVTRCICCRRPSGVSGQEQESAYSPKRPFKPGDDESDNQRFLNAVDAAVSKRPKLDGPPYCVTGDTIISIPYTSTTYRTSNDEATEVGTPDLKIRADHKSPEGAVVRKSQVPKLPKINGDTAQAISPKLKRGSVFTVPKLVQGHKELVFTQKVLERYQKEGKKEIEKPQQPLPSTSSRESRGSSYTDVISESARNLQSFAPMKLMQDPLRREIIINPPQAKEYKPPMVLAPLIPDIASYQDSSTQS</sequence>
<dbReference type="AlphaFoldDB" id="A0AAV4SLZ3"/>
<name>A0AAV4SLZ3_9ARAC</name>